<evidence type="ECO:0000313" key="3">
    <source>
        <dbReference type="EMBL" id="MBB6428428.1"/>
    </source>
</evidence>
<sequence>MLETYESLKALIVSIEDDIKKAAGGNRAAGTRVRKEMQEVKNIAQDLRKKILEAREGESS</sequence>
<comment type="function">
    <text evidence="1">Might have a role analogous to that of eukaryotic histone proteins.</text>
</comment>
<dbReference type="AlphaFoldDB" id="A0A7X0H3J6"/>
<name>A0A7X0H3J6_9BACT</name>
<dbReference type="Proteomes" id="UP000541810">
    <property type="component" value="Unassembled WGS sequence"/>
</dbReference>
<organism evidence="3 4">
    <name type="scientific">Algisphaera agarilytica</name>
    <dbReference type="NCBI Taxonomy" id="1385975"/>
    <lineage>
        <taxon>Bacteria</taxon>
        <taxon>Pseudomonadati</taxon>
        <taxon>Planctomycetota</taxon>
        <taxon>Phycisphaerae</taxon>
        <taxon>Phycisphaerales</taxon>
        <taxon>Phycisphaeraceae</taxon>
        <taxon>Algisphaera</taxon>
    </lineage>
</organism>
<evidence type="ECO:0000256" key="1">
    <source>
        <dbReference type="ARBA" id="ARBA00002333"/>
    </source>
</evidence>
<gene>
    <name evidence="3" type="ORF">HNQ40_000234</name>
</gene>
<dbReference type="RefSeq" id="WP_184675559.1">
    <property type="nucleotide sequence ID" value="NZ_JACHGY010000001.1"/>
</dbReference>
<evidence type="ECO:0000313" key="4">
    <source>
        <dbReference type="Proteomes" id="UP000541810"/>
    </source>
</evidence>
<dbReference type="GO" id="GO:0030527">
    <property type="term" value="F:structural constituent of chromatin"/>
    <property type="evidence" value="ECO:0007669"/>
    <property type="project" value="InterPro"/>
</dbReference>
<proteinExistence type="inferred from homology"/>
<reference evidence="3 4" key="1">
    <citation type="submission" date="2020-08" db="EMBL/GenBank/DDBJ databases">
        <title>Genomic Encyclopedia of Type Strains, Phase IV (KMG-IV): sequencing the most valuable type-strain genomes for metagenomic binning, comparative biology and taxonomic classification.</title>
        <authorList>
            <person name="Goeker M."/>
        </authorList>
    </citation>
    <scope>NUCLEOTIDE SEQUENCE [LARGE SCALE GENOMIC DNA]</scope>
    <source>
        <strain evidence="3 4">DSM 103725</strain>
    </source>
</reference>
<keyword evidence="4" id="KW-1185">Reference proteome</keyword>
<comment type="similarity">
    <text evidence="2">Belongs to the histone H1/H5 family. HCT subfamily.</text>
</comment>
<dbReference type="Pfam" id="PF07432">
    <property type="entry name" value="Hc1"/>
    <property type="match status" value="1"/>
</dbReference>
<evidence type="ECO:0008006" key="5">
    <source>
        <dbReference type="Google" id="ProtNLM"/>
    </source>
</evidence>
<dbReference type="EMBL" id="JACHGY010000001">
    <property type="protein sequence ID" value="MBB6428428.1"/>
    <property type="molecule type" value="Genomic_DNA"/>
</dbReference>
<accession>A0A7X0H3J6</accession>
<comment type="caution">
    <text evidence="3">The sequence shown here is derived from an EMBL/GenBank/DDBJ whole genome shotgun (WGS) entry which is preliminary data.</text>
</comment>
<evidence type="ECO:0000256" key="2">
    <source>
        <dbReference type="ARBA" id="ARBA00008424"/>
    </source>
</evidence>
<protein>
    <recommendedName>
        <fullName evidence="5">Histone H1</fullName>
    </recommendedName>
</protein>
<dbReference type="InterPro" id="IPR010886">
    <property type="entry name" value="Hc1"/>
</dbReference>
<dbReference type="GO" id="GO:0003677">
    <property type="term" value="F:DNA binding"/>
    <property type="evidence" value="ECO:0007669"/>
    <property type="project" value="InterPro"/>
</dbReference>